<evidence type="ECO:0000256" key="5">
    <source>
        <dbReference type="PROSITE-ProRule" id="PRU00042"/>
    </source>
</evidence>
<keyword evidence="3 5" id="KW-0863">Zinc-finger</keyword>
<sequence length="245" mass="28121">MAPIKFACGTCSRWFGSCGARKQHMKAPSHTASRFDCDTCDRSFPARQQVEDHMDSTDHWCDDYDDEESKSNDIYDDDFCMCGTCSLWFGSFESRDQHFDALNHAAPEFECNTCELFYATRREVDDHMNIENHWTYSDDGVTEEYPCRLSSCSSISTSEEDRNKHEAKEHAWNGSEYQCHLCHKKFGKFDSLNDHLGSTVHQQALHHCPNRTCRKGFTTLSAVMLHLESESCGFSRFANVQRAAT</sequence>
<dbReference type="PANTHER" id="PTHR24379:SF121">
    <property type="entry name" value="C2H2-TYPE DOMAIN-CONTAINING PROTEIN"/>
    <property type="match status" value="1"/>
</dbReference>
<protein>
    <recommendedName>
        <fullName evidence="6">C2H2-type domain-containing protein</fullName>
    </recommendedName>
</protein>
<evidence type="ECO:0000256" key="1">
    <source>
        <dbReference type="ARBA" id="ARBA00022723"/>
    </source>
</evidence>
<dbReference type="SMART" id="SM00355">
    <property type="entry name" value="ZnF_C2H2"/>
    <property type="match status" value="7"/>
</dbReference>
<dbReference type="RefSeq" id="XP_066722254.1">
    <property type="nucleotide sequence ID" value="XM_066851622.1"/>
</dbReference>
<evidence type="ECO:0000256" key="3">
    <source>
        <dbReference type="ARBA" id="ARBA00022771"/>
    </source>
</evidence>
<evidence type="ECO:0000259" key="6">
    <source>
        <dbReference type="PROSITE" id="PS50157"/>
    </source>
</evidence>
<organism evidence="7 8">
    <name type="scientific">Apiospora phragmitis</name>
    <dbReference type="NCBI Taxonomy" id="2905665"/>
    <lineage>
        <taxon>Eukaryota</taxon>
        <taxon>Fungi</taxon>
        <taxon>Dikarya</taxon>
        <taxon>Ascomycota</taxon>
        <taxon>Pezizomycotina</taxon>
        <taxon>Sordariomycetes</taxon>
        <taxon>Xylariomycetidae</taxon>
        <taxon>Amphisphaeriales</taxon>
        <taxon>Apiosporaceae</taxon>
        <taxon>Apiospora</taxon>
    </lineage>
</organism>
<evidence type="ECO:0000313" key="8">
    <source>
        <dbReference type="Proteomes" id="UP001480595"/>
    </source>
</evidence>
<feature type="domain" description="C2H2-type" evidence="6">
    <location>
        <begin position="35"/>
        <end position="59"/>
    </location>
</feature>
<gene>
    <name evidence="7" type="ORF">PG994_000213</name>
</gene>
<feature type="domain" description="C2H2-type" evidence="6">
    <location>
        <begin position="6"/>
        <end position="35"/>
    </location>
</feature>
<evidence type="ECO:0000256" key="2">
    <source>
        <dbReference type="ARBA" id="ARBA00022737"/>
    </source>
</evidence>
<name>A0ABR1X5L9_9PEZI</name>
<dbReference type="PANTHER" id="PTHR24379">
    <property type="entry name" value="KRAB AND ZINC FINGER DOMAIN-CONTAINING"/>
    <property type="match status" value="1"/>
</dbReference>
<keyword evidence="2" id="KW-0677">Repeat</keyword>
<keyword evidence="4" id="KW-0862">Zinc</keyword>
<reference evidence="7 8" key="1">
    <citation type="submission" date="2023-01" db="EMBL/GenBank/DDBJ databases">
        <title>Analysis of 21 Apiospora genomes using comparative genomics revels a genus with tremendous synthesis potential of carbohydrate active enzymes and secondary metabolites.</title>
        <authorList>
            <person name="Sorensen T."/>
        </authorList>
    </citation>
    <scope>NUCLEOTIDE SEQUENCE [LARGE SCALE GENOMIC DNA]</scope>
    <source>
        <strain evidence="7 8">CBS 135458</strain>
    </source>
</reference>
<dbReference type="PROSITE" id="PS00028">
    <property type="entry name" value="ZINC_FINGER_C2H2_1"/>
    <property type="match status" value="4"/>
</dbReference>
<keyword evidence="1" id="KW-0479">Metal-binding</keyword>
<dbReference type="Proteomes" id="UP001480595">
    <property type="component" value="Unassembled WGS sequence"/>
</dbReference>
<dbReference type="PROSITE" id="PS50157">
    <property type="entry name" value="ZINC_FINGER_C2H2_2"/>
    <property type="match status" value="3"/>
</dbReference>
<keyword evidence="8" id="KW-1185">Reference proteome</keyword>
<comment type="caution">
    <text evidence="7">The sequence shown here is derived from an EMBL/GenBank/DDBJ whole genome shotgun (WGS) entry which is preliminary data.</text>
</comment>
<dbReference type="GeneID" id="92084685"/>
<evidence type="ECO:0000313" key="7">
    <source>
        <dbReference type="EMBL" id="KAK8090708.1"/>
    </source>
</evidence>
<evidence type="ECO:0000256" key="4">
    <source>
        <dbReference type="ARBA" id="ARBA00022833"/>
    </source>
</evidence>
<feature type="domain" description="C2H2-type" evidence="6">
    <location>
        <begin position="177"/>
        <end position="201"/>
    </location>
</feature>
<dbReference type="InterPro" id="IPR013087">
    <property type="entry name" value="Znf_C2H2_type"/>
</dbReference>
<dbReference type="EMBL" id="JAQQWL010000001">
    <property type="protein sequence ID" value="KAK8090708.1"/>
    <property type="molecule type" value="Genomic_DNA"/>
</dbReference>
<dbReference type="SUPFAM" id="SSF57667">
    <property type="entry name" value="beta-beta-alpha zinc fingers"/>
    <property type="match status" value="1"/>
</dbReference>
<accession>A0ABR1X5L9</accession>
<dbReference type="InterPro" id="IPR036236">
    <property type="entry name" value="Znf_C2H2_sf"/>
</dbReference>
<proteinExistence type="predicted"/>
<dbReference type="Gene3D" id="3.30.160.60">
    <property type="entry name" value="Classic Zinc Finger"/>
    <property type="match status" value="2"/>
</dbReference>